<sequence length="100" mass="11494">MMVDIKTPCTRTPSERDGDCRLIITAIIKLDDVRVFDGAMVLISELGYNVGMYFDLEVPRSVKEQLFKFHALEEEVIDIRAEISHGMEVGNNENSDWEMR</sequence>
<evidence type="ECO:0000313" key="1">
    <source>
        <dbReference type="EMBL" id="PZC74576.1"/>
    </source>
</evidence>
<keyword evidence="2" id="KW-1185">Reference proteome</keyword>
<reference evidence="1 2" key="1">
    <citation type="journal article" date="2017" name="BMC Biol.">
        <title>Genomic innovations, transcriptional plasticity and gene loss underlying the evolution and divergence of two highly polyphagous and invasive Helicoverpa pest species.</title>
        <authorList>
            <person name="Pearce S.L."/>
            <person name="Clarke D.F."/>
            <person name="East P.D."/>
            <person name="Elfekih S."/>
            <person name="Gordon K.H."/>
            <person name="Jermiin L.S."/>
            <person name="McGaughran A."/>
            <person name="Oakeshott J.G."/>
            <person name="Papanikolaou A."/>
            <person name="Perera O.P."/>
            <person name="Rane R.V."/>
            <person name="Richards S."/>
            <person name="Tay W.T."/>
            <person name="Walsh T.K."/>
            <person name="Anderson A."/>
            <person name="Anderson C.J."/>
            <person name="Asgari S."/>
            <person name="Board P.G."/>
            <person name="Bretschneider A."/>
            <person name="Campbell P.M."/>
            <person name="Chertemps T."/>
            <person name="Christeller J.T."/>
            <person name="Coppin C.W."/>
            <person name="Downes S.J."/>
            <person name="Duan G."/>
            <person name="Farnsworth C.A."/>
            <person name="Good R.T."/>
            <person name="Han L.B."/>
            <person name="Han Y.C."/>
            <person name="Hatje K."/>
            <person name="Horne I."/>
            <person name="Huang Y.P."/>
            <person name="Hughes D.S."/>
            <person name="Jacquin-Joly E."/>
            <person name="James W."/>
            <person name="Jhangiani S."/>
            <person name="Kollmar M."/>
            <person name="Kuwar S.S."/>
            <person name="Li S."/>
            <person name="Liu N.Y."/>
            <person name="Maibeche M.T."/>
            <person name="Miller J.R."/>
            <person name="Montagne N."/>
            <person name="Perry T."/>
            <person name="Qu J."/>
            <person name="Song S.V."/>
            <person name="Sutton G.G."/>
            <person name="Vogel H."/>
            <person name="Walenz B.P."/>
            <person name="Xu W."/>
            <person name="Zhang H.J."/>
            <person name="Zou Z."/>
            <person name="Batterham P."/>
            <person name="Edwards O.R."/>
            <person name="Feyereisen R."/>
            <person name="Gibbs R.A."/>
            <person name="Heckel D.G."/>
            <person name="McGrath A."/>
            <person name="Robin C."/>
            <person name="Scherer S.E."/>
            <person name="Worley K.C."/>
            <person name="Wu Y.D."/>
        </authorList>
    </citation>
    <scope>NUCLEOTIDE SEQUENCE [LARGE SCALE GENOMIC DNA]</scope>
    <source>
        <strain evidence="1">Harm_GR_Male_#8</strain>
        <tissue evidence="1">Whole organism</tissue>
    </source>
</reference>
<organism evidence="1 2">
    <name type="scientific">Helicoverpa armigera</name>
    <name type="common">Cotton bollworm</name>
    <name type="synonym">Heliothis armigera</name>
    <dbReference type="NCBI Taxonomy" id="29058"/>
    <lineage>
        <taxon>Eukaryota</taxon>
        <taxon>Metazoa</taxon>
        <taxon>Ecdysozoa</taxon>
        <taxon>Arthropoda</taxon>
        <taxon>Hexapoda</taxon>
        <taxon>Insecta</taxon>
        <taxon>Pterygota</taxon>
        <taxon>Neoptera</taxon>
        <taxon>Endopterygota</taxon>
        <taxon>Lepidoptera</taxon>
        <taxon>Glossata</taxon>
        <taxon>Ditrysia</taxon>
        <taxon>Noctuoidea</taxon>
        <taxon>Noctuidae</taxon>
        <taxon>Heliothinae</taxon>
        <taxon>Helicoverpa</taxon>
    </lineage>
</organism>
<accession>A0A2W1BNX7</accession>
<name>A0A2W1BNX7_HELAM</name>
<dbReference type="EMBL" id="KZ150040">
    <property type="protein sequence ID" value="PZC74576.1"/>
    <property type="molecule type" value="Genomic_DNA"/>
</dbReference>
<evidence type="ECO:0000313" key="2">
    <source>
        <dbReference type="Proteomes" id="UP000249218"/>
    </source>
</evidence>
<dbReference type="AlphaFoldDB" id="A0A2W1BNX7"/>
<dbReference type="Proteomes" id="UP000249218">
    <property type="component" value="Unassembled WGS sequence"/>
</dbReference>
<proteinExistence type="predicted"/>
<gene>
    <name evidence="1" type="primary">HaOG207667</name>
    <name evidence="1" type="ORF">B5X24_HaOG207667</name>
</gene>
<protein>
    <submittedName>
        <fullName evidence="1">Uncharacterized protein</fullName>
    </submittedName>
</protein>